<protein>
    <submittedName>
        <fullName evidence="2">Transmembrane protein, putative</fullName>
    </submittedName>
</protein>
<gene>
    <name evidence="2" type="ORF">TTHERM_00653700</name>
</gene>
<dbReference type="EMBL" id="GG662720">
    <property type="protein sequence ID" value="EAR93677.1"/>
    <property type="molecule type" value="Genomic_DNA"/>
</dbReference>
<dbReference type="Gene3D" id="2.40.70.10">
    <property type="entry name" value="Acid Proteases"/>
    <property type="match status" value="1"/>
</dbReference>
<dbReference type="Proteomes" id="UP000009168">
    <property type="component" value="Unassembled WGS sequence"/>
</dbReference>
<dbReference type="GeneID" id="7842220"/>
<keyword evidence="2" id="KW-0472">Membrane</keyword>
<reference evidence="3" key="1">
    <citation type="journal article" date="2006" name="PLoS Biol.">
        <title>Macronuclear genome sequence of the ciliate Tetrahymena thermophila, a model eukaryote.</title>
        <authorList>
            <person name="Eisen J.A."/>
            <person name="Coyne R.S."/>
            <person name="Wu M."/>
            <person name="Wu D."/>
            <person name="Thiagarajan M."/>
            <person name="Wortman J.R."/>
            <person name="Badger J.H."/>
            <person name="Ren Q."/>
            <person name="Amedeo P."/>
            <person name="Jones K.M."/>
            <person name="Tallon L.J."/>
            <person name="Delcher A.L."/>
            <person name="Salzberg S.L."/>
            <person name="Silva J.C."/>
            <person name="Haas B.J."/>
            <person name="Majoros W.H."/>
            <person name="Farzad M."/>
            <person name="Carlton J.M."/>
            <person name="Smith R.K. Jr."/>
            <person name="Garg J."/>
            <person name="Pearlman R.E."/>
            <person name="Karrer K.M."/>
            <person name="Sun L."/>
            <person name="Manning G."/>
            <person name="Elde N.C."/>
            <person name="Turkewitz A.P."/>
            <person name="Asai D.J."/>
            <person name="Wilkes D.E."/>
            <person name="Wang Y."/>
            <person name="Cai H."/>
            <person name="Collins K."/>
            <person name="Stewart B.A."/>
            <person name="Lee S.R."/>
            <person name="Wilamowska K."/>
            <person name="Weinberg Z."/>
            <person name="Ruzzo W.L."/>
            <person name="Wloga D."/>
            <person name="Gaertig J."/>
            <person name="Frankel J."/>
            <person name="Tsao C.-C."/>
            <person name="Gorovsky M.A."/>
            <person name="Keeling P.J."/>
            <person name="Waller R.F."/>
            <person name="Patron N.J."/>
            <person name="Cherry J.M."/>
            <person name="Stover N.A."/>
            <person name="Krieger C.J."/>
            <person name="del Toro C."/>
            <person name="Ryder H.F."/>
            <person name="Williamson S.C."/>
            <person name="Barbeau R.A."/>
            <person name="Hamilton E.P."/>
            <person name="Orias E."/>
        </authorList>
    </citation>
    <scope>NUCLEOTIDE SEQUENCE [LARGE SCALE GENOMIC DNA]</scope>
    <source>
        <strain evidence="3">SB210</strain>
    </source>
</reference>
<dbReference type="RefSeq" id="XP_001013922.1">
    <property type="nucleotide sequence ID" value="XM_001013922.1"/>
</dbReference>
<dbReference type="SUPFAM" id="SSF50630">
    <property type="entry name" value="Acid proteases"/>
    <property type="match status" value="1"/>
</dbReference>
<proteinExistence type="predicted"/>
<dbReference type="InterPro" id="IPR021109">
    <property type="entry name" value="Peptidase_aspartic_dom_sf"/>
</dbReference>
<organism evidence="2 3">
    <name type="scientific">Tetrahymena thermophila (strain SB210)</name>
    <dbReference type="NCBI Taxonomy" id="312017"/>
    <lineage>
        <taxon>Eukaryota</taxon>
        <taxon>Sar</taxon>
        <taxon>Alveolata</taxon>
        <taxon>Ciliophora</taxon>
        <taxon>Intramacronucleata</taxon>
        <taxon>Oligohymenophorea</taxon>
        <taxon>Hymenostomatida</taxon>
        <taxon>Tetrahymenina</taxon>
        <taxon>Tetrahymenidae</taxon>
        <taxon>Tetrahymena</taxon>
    </lineage>
</organism>
<name>Q23B07_TETTS</name>
<feature type="chain" id="PRO_5004201731" evidence="1">
    <location>
        <begin position="21"/>
        <end position="386"/>
    </location>
</feature>
<feature type="signal peptide" evidence="1">
    <location>
        <begin position="1"/>
        <end position="20"/>
    </location>
</feature>
<keyword evidence="2" id="KW-0812">Transmembrane</keyword>
<evidence type="ECO:0000256" key="1">
    <source>
        <dbReference type="SAM" id="SignalP"/>
    </source>
</evidence>
<keyword evidence="3" id="KW-1185">Reference proteome</keyword>
<evidence type="ECO:0000313" key="3">
    <source>
        <dbReference type="Proteomes" id="UP000009168"/>
    </source>
</evidence>
<dbReference type="AlphaFoldDB" id="Q23B07"/>
<dbReference type="InParanoid" id="Q23B07"/>
<dbReference type="KEGG" id="tet:TTHERM_00653700"/>
<dbReference type="HOGENOM" id="CLU_706952_0_0_1"/>
<keyword evidence="1" id="KW-0732">Signal</keyword>
<sequence>MIKKILLITIIACFIPLTFSSQSQYAIPSNKPYRIILDDKFNASLFVGSLGEVDVSFNMFSRYIYLTSPQCSNCIIYSQNDQKAFTCNKNENCAMTLENVSEDVSGFKATGDYINLPIILNGTPFTFNDVFYVKQISELKKSQNYVYQGIGLQLDEESTSSFIHELKEQGIIEDVSYSLYYEYIEGYKGNYLLTIGSYDVRLLSRQFYNLMTLPTLPTQKKEYDRIKATASFSGQEIQIFGSYVILDPTVENFVLSYSYFNEMKNIMEKYTMLPDLSPFTQKNPGLWQKFDKYLNFQISFSLDDPDQISTTLDVEFSAKEFTIKNERGQYTLDVTFVDADDSFIRVGKKIFKKMMYYKRVSQTDKKVFRSLAPLKESKQLLRQEKY</sequence>
<accession>Q23B07</accession>
<evidence type="ECO:0000313" key="2">
    <source>
        <dbReference type="EMBL" id="EAR93677.1"/>
    </source>
</evidence>